<dbReference type="InterPro" id="IPR008160">
    <property type="entry name" value="Collagen"/>
</dbReference>
<keyword evidence="3" id="KW-1185">Reference proteome</keyword>
<feature type="compositionally biased region" description="Low complexity" evidence="1">
    <location>
        <begin position="97"/>
        <end position="115"/>
    </location>
</feature>
<gene>
    <name evidence="2" type="ORF">P5673_032281</name>
</gene>
<reference evidence="2" key="1">
    <citation type="journal article" date="2023" name="G3 (Bethesda)">
        <title>Whole genome assembly and annotation of the endangered Caribbean coral Acropora cervicornis.</title>
        <authorList>
            <person name="Selwyn J.D."/>
            <person name="Vollmer S.V."/>
        </authorList>
    </citation>
    <scope>NUCLEOTIDE SEQUENCE</scope>
    <source>
        <strain evidence="2">K2</strain>
    </source>
</reference>
<evidence type="ECO:0000256" key="1">
    <source>
        <dbReference type="SAM" id="MobiDB-lite"/>
    </source>
</evidence>
<evidence type="ECO:0000313" key="2">
    <source>
        <dbReference type="EMBL" id="KAK2547673.1"/>
    </source>
</evidence>
<dbReference type="PANTHER" id="PTHR24637">
    <property type="entry name" value="COLLAGEN"/>
    <property type="match status" value="1"/>
</dbReference>
<evidence type="ECO:0000313" key="3">
    <source>
        <dbReference type="Proteomes" id="UP001249851"/>
    </source>
</evidence>
<dbReference type="AlphaFoldDB" id="A0AAD9PRD8"/>
<sequence>MTERPTTYITIRKPGNTDKLYHELDKATANDGLVRTALTVLQDSLHNITMETNKLNLDVINHKQQIDRLESKVKKSGFVVDGYGNTIQGPPGPMGPPGSDGMQGPPGPQGNHGLQGPPGPPGVAGPQGPPGVNGSNGLKGIPGSNGSQGPKGDAGEPGQVGPKGPPGKNHLSLCQYRSKSIATTSGPYANSVVTVTEASNNKIVGVSCSTDDARQYLLTSDVSSGKRFYKCTCRGSVSHYPLGVMKCHLHYWECPLT</sequence>
<dbReference type="Pfam" id="PF01391">
    <property type="entry name" value="Collagen"/>
    <property type="match status" value="1"/>
</dbReference>
<feature type="compositionally biased region" description="Pro residues" evidence="1">
    <location>
        <begin position="117"/>
        <end position="129"/>
    </location>
</feature>
<comment type="caution">
    <text evidence="2">The sequence shown here is derived from an EMBL/GenBank/DDBJ whole genome shotgun (WGS) entry which is preliminary data.</text>
</comment>
<accession>A0AAD9PRD8</accession>
<dbReference type="PANTHER" id="PTHR24637:SF421">
    <property type="entry name" value="CUTICLE COLLAGEN DPY-2"/>
    <property type="match status" value="1"/>
</dbReference>
<feature type="region of interest" description="Disordered" evidence="1">
    <location>
        <begin position="80"/>
        <end position="172"/>
    </location>
</feature>
<dbReference type="EMBL" id="JARQWQ010000172">
    <property type="protein sequence ID" value="KAK2547673.1"/>
    <property type="molecule type" value="Genomic_DNA"/>
</dbReference>
<dbReference type="Proteomes" id="UP001249851">
    <property type="component" value="Unassembled WGS sequence"/>
</dbReference>
<name>A0AAD9PRD8_ACRCE</name>
<organism evidence="2 3">
    <name type="scientific">Acropora cervicornis</name>
    <name type="common">Staghorn coral</name>
    <dbReference type="NCBI Taxonomy" id="6130"/>
    <lineage>
        <taxon>Eukaryota</taxon>
        <taxon>Metazoa</taxon>
        <taxon>Cnidaria</taxon>
        <taxon>Anthozoa</taxon>
        <taxon>Hexacorallia</taxon>
        <taxon>Scleractinia</taxon>
        <taxon>Astrocoeniina</taxon>
        <taxon>Acroporidae</taxon>
        <taxon>Acropora</taxon>
    </lineage>
</organism>
<protein>
    <submittedName>
        <fullName evidence="2">Pulmonary surfactant-associated protein D</fullName>
    </submittedName>
</protein>
<proteinExistence type="predicted"/>
<reference evidence="2" key="2">
    <citation type="journal article" date="2023" name="Science">
        <title>Genomic signatures of disease resistance in endangered staghorn corals.</title>
        <authorList>
            <person name="Vollmer S.V."/>
            <person name="Selwyn J.D."/>
            <person name="Despard B.A."/>
            <person name="Roesel C.L."/>
        </authorList>
    </citation>
    <scope>NUCLEOTIDE SEQUENCE</scope>
    <source>
        <strain evidence="2">K2</strain>
    </source>
</reference>